<proteinExistence type="predicted"/>
<dbReference type="Pfam" id="PF13524">
    <property type="entry name" value="Glyco_trans_1_2"/>
    <property type="match status" value="1"/>
</dbReference>
<organism evidence="3 4">
    <name type="scientific">Leifsonia stereocauli</name>
    <dbReference type="NCBI Taxonomy" id="3134136"/>
    <lineage>
        <taxon>Bacteria</taxon>
        <taxon>Bacillati</taxon>
        <taxon>Actinomycetota</taxon>
        <taxon>Actinomycetes</taxon>
        <taxon>Micrococcales</taxon>
        <taxon>Microbacteriaceae</taxon>
        <taxon>Leifsonia</taxon>
    </lineage>
</organism>
<protein>
    <submittedName>
        <fullName evidence="3">Glycosyltransferase</fullName>
        <ecNumber evidence="3">2.4.-.-</ecNumber>
    </submittedName>
</protein>
<evidence type="ECO:0000313" key="4">
    <source>
        <dbReference type="Proteomes" id="UP001425155"/>
    </source>
</evidence>
<dbReference type="InterPro" id="IPR055259">
    <property type="entry name" value="YkvP/CgeB_Glyco_trans-like"/>
</dbReference>
<dbReference type="PANTHER" id="PTHR43179">
    <property type="entry name" value="RHAMNOSYLTRANSFERASE WBBL"/>
    <property type="match status" value="1"/>
</dbReference>
<keyword evidence="3" id="KW-0808">Transferase</keyword>
<dbReference type="EMBL" id="JBCLVG010000001">
    <property type="protein sequence ID" value="MEN1946567.1"/>
    <property type="molecule type" value="Genomic_DNA"/>
</dbReference>
<evidence type="ECO:0000313" key="3">
    <source>
        <dbReference type="EMBL" id="MEN1946567.1"/>
    </source>
</evidence>
<accession>A0ABU9W3J7</accession>
<comment type="caution">
    <text evidence="3">The sequence shown here is derived from an EMBL/GenBank/DDBJ whole genome shotgun (WGS) entry which is preliminary data.</text>
</comment>
<feature type="domain" description="Spore protein YkvP/CgeB glycosyl transferase-like" evidence="2">
    <location>
        <begin position="915"/>
        <end position="1044"/>
    </location>
</feature>
<keyword evidence="3" id="KW-0328">Glycosyltransferase</keyword>
<dbReference type="InterPro" id="IPR029044">
    <property type="entry name" value="Nucleotide-diphossugar_trans"/>
</dbReference>
<evidence type="ECO:0000259" key="2">
    <source>
        <dbReference type="Pfam" id="PF13524"/>
    </source>
</evidence>
<feature type="domain" description="Glycosyltransferase 2-like" evidence="1">
    <location>
        <begin position="229"/>
        <end position="354"/>
    </location>
</feature>
<dbReference type="EC" id="2.4.-.-" evidence="3"/>
<dbReference type="Proteomes" id="UP001425155">
    <property type="component" value="Unassembled WGS sequence"/>
</dbReference>
<dbReference type="PANTHER" id="PTHR43179:SF7">
    <property type="entry name" value="RHAMNOSYLTRANSFERASE WBBL"/>
    <property type="match status" value="1"/>
</dbReference>
<keyword evidence="4" id="KW-1185">Reference proteome</keyword>
<dbReference type="InterPro" id="IPR001173">
    <property type="entry name" value="Glyco_trans_2-like"/>
</dbReference>
<dbReference type="RefSeq" id="WP_342113003.1">
    <property type="nucleotide sequence ID" value="NZ_JBCAUN010000001.1"/>
</dbReference>
<sequence length="1066" mass="116576">MGLPPVLHDGLRRSLETAHGAMNRRFPESARRVRGRQIEYVLQRSGLFDQEYYSAQLGREFPNQRAAIHHYVTAGAEAGFSVSPLIEDEWYAAAAKKDGPAIYSVLFDIPFPLTSSSPLFDTVAYCVESGITPPSTLGALQHFIATATDDSPLPISASERARRRTGSWGVERRKAIERAQAFASQSAAQRTRQHPLTAEDSQLSVAWAQAHRSAAVGAPPAPGARPSVSIVMPARNRASMIGDAISSVQAQTRGDWELIIVDDGSDDDTLAVIESEASRDPRIVVVSQPALGVSAARNTAVAHAHADVVAFLDSDNSWMPDFLDLALAGMQESGSRFVFTALTRHQPNGVVFYQGLPTDHQHLLDGGNSIDLNIMVVDVELIKQAGGFDVGIRRWVDYDLILRLAEIEAPHFLPFIGADYNDGTNAHDRITSREPEGWEKVVIAKNLISWPTAERVHDRVSIAMPIFEDWAMTDRAVRAVLANSGETDLELILVDNGSRRSVGAILQGLWGAHPQVRFHRLPRNHNFALASNYAAAASTGEFIVFLNNDTEVTSGWLQPLLERLRADPDVLGVQPVLLYPDDTIQAAGTVFGGPRMLPWHFLAGHPREDVDRAGDHDFAAITAACMAMRADDVMQSRGFDTIFENGFEDVDLCLRLGETRGGHFVVARDATVYHHESKSPGRFRRGEQNRKIFLERWADSLSIDDRWRYASAGFDVAHVDPGHSYQTARVADSRPVVVRPPRTIESGARAGQPQLRWAIKTAAHAGPRGDFWGDTFFAADLARALETSGQEVVVDRRDAHERAARHLDDVVVVLRGLDVVVPQPGAVNVLWIISHPELVTAEEVRSFDLVYAASELWAAHASAKFGKHVAPLLQATNSSRFTPAVGSPDTGHEVVFVGSTRGVERPIVQFAVDSGVEPAIYGPGWAGRIDPALVHAERVSPDEAARLYRSSSWVLNDHWPDMAALGFLSNRVFDALAAGARVMSDEINGMPDDLAGFVTVVRSADDIAANVAERTSWPSADDVMLASEHVRLHHSFEARAETLLTDVLLARSAHPRGVQAERVHPA</sequence>
<evidence type="ECO:0000259" key="1">
    <source>
        <dbReference type="Pfam" id="PF00535"/>
    </source>
</evidence>
<dbReference type="Gene3D" id="3.90.550.10">
    <property type="entry name" value="Spore Coat Polysaccharide Biosynthesis Protein SpsA, Chain A"/>
    <property type="match status" value="2"/>
</dbReference>
<dbReference type="SUPFAM" id="SSF53448">
    <property type="entry name" value="Nucleotide-diphospho-sugar transferases"/>
    <property type="match status" value="2"/>
</dbReference>
<reference evidence="3 4" key="1">
    <citation type="submission" date="2024-03" db="EMBL/GenBank/DDBJ databases">
        <title>YIM 134122 draft genome.</title>
        <authorList>
            <person name="Zuo S."/>
            <person name="Xiong L."/>
        </authorList>
    </citation>
    <scope>NUCLEOTIDE SEQUENCE [LARGE SCALE GENOMIC DNA]</scope>
    <source>
        <strain evidence="3 4">YIM 134122</strain>
    </source>
</reference>
<feature type="domain" description="Glycosyltransferase 2-like" evidence="1">
    <location>
        <begin position="461"/>
        <end position="575"/>
    </location>
</feature>
<gene>
    <name evidence="3" type="ORF">WJX64_08420</name>
</gene>
<dbReference type="Pfam" id="PF00535">
    <property type="entry name" value="Glycos_transf_2"/>
    <property type="match status" value="2"/>
</dbReference>
<name>A0ABU9W3J7_9MICO</name>
<dbReference type="CDD" id="cd00761">
    <property type="entry name" value="Glyco_tranf_GTA_type"/>
    <property type="match status" value="1"/>
</dbReference>
<dbReference type="GO" id="GO:0016757">
    <property type="term" value="F:glycosyltransferase activity"/>
    <property type="evidence" value="ECO:0007669"/>
    <property type="project" value="UniProtKB-KW"/>
</dbReference>